<feature type="transmembrane region" description="Helical" evidence="6">
    <location>
        <begin position="245"/>
        <end position="267"/>
    </location>
</feature>
<keyword evidence="5 6" id="KW-0472">Membrane</keyword>
<reference evidence="8" key="1">
    <citation type="submission" date="2011-08" db="EMBL/GenBank/DDBJ databases">
        <authorList>
            <consortium name="The Broad Institute Genome Sequencing Platform"/>
            <person name="Earl A."/>
            <person name="Ward D."/>
            <person name="Feldgarden M."/>
            <person name="Gevers D."/>
            <person name="Sizova M."/>
            <person name="Hazen A."/>
            <person name="Epstein S."/>
            <person name="Young S.K."/>
            <person name="Zeng Q."/>
            <person name="Gargeya S."/>
            <person name="Fitzgerald M."/>
            <person name="Haas B."/>
            <person name="Abouelleil A."/>
            <person name="Alvarado L."/>
            <person name="Arachchi H.M."/>
            <person name="Berlin A."/>
            <person name="Brown A."/>
            <person name="Chapman S.B."/>
            <person name="Chen Z."/>
            <person name="Dunbar C."/>
            <person name="Freedman E."/>
            <person name="Gearin G."/>
            <person name="Gellesch M."/>
            <person name="Goldberg J."/>
            <person name="Griggs A."/>
            <person name="Gujja S."/>
            <person name="Heiman D."/>
            <person name="Howarth C."/>
            <person name="Larson L."/>
            <person name="Lui A."/>
            <person name="MacDonald P.J.P."/>
            <person name="Montmayeur A."/>
            <person name="Murphy C."/>
            <person name="Neiman D."/>
            <person name="Pearson M."/>
            <person name="Priest M."/>
            <person name="Roberts A."/>
            <person name="Saif S."/>
            <person name="Shea T."/>
            <person name="Shenoy N."/>
            <person name="Sisk P."/>
            <person name="Stolte C."/>
            <person name="Sykes S."/>
            <person name="Wortman J."/>
            <person name="Nusbaum C."/>
            <person name="Birren B."/>
        </authorList>
    </citation>
    <scope>NUCLEOTIDE SEQUENCE</scope>
    <source>
        <strain evidence="8">ACB1</strain>
    </source>
</reference>
<comment type="subcellular location">
    <subcellularLocation>
        <location evidence="1">Cell membrane</location>
        <topology evidence="1">Multi-pass membrane protein</topology>
    </subcellularLocation>
</comment>
<feature type="transmembrane region" description="Helical" evidence="6">
    <location>
        <begin position="750"/>
        <end position="765"/>
    </location>
</feature>
<reference evidence="8" key="2">
    <citation type="submission" date="2013-03" db="EMBL/GenBank/DDBJ databases">
        <title>The Genome Sequence of Oribacterium sp. ACB1.</title>
        <authorList>
            <consortium name="The Broad Institute Genomics Platform"/>
            <consortium name="The Broad Institute Genome Sequencing Center for Infectious Disease"/>
            <person name="Earl A."/>
            <person name="Ward D."/>
            <person name="Feldgarden M."/>
            <person name="Gevers D."/>
            <person name="Sizova M."/>
            <person name="Hazen A."/>
            <person name="Epstein S."/>
            <person name="Walker B."/>
            <person name="Young S."/>
            <person name="Zeng Q."/>
            <person name="Gargeya S."/>
            <person name="Fitzgerald M."/>
            <person name="Haas B."/>
            <person name="Abouelleil A."/>
            <person name="Allen A.W."/>
            <person name="Alvarado L."/>
            <person name="Arachchi H.M."/>
            <person name="Berlin A.M."/>
            <person name="Chapman S.B."/>
            <person name="Gainer-Dewar J."/>
            <person name="Goldberg J."/>
            <person name="Griggs A."/>
            <person name="Gujja S."/>
            <person name="Hansen M."/>
            <person name="Howarth C."/>
            <person name="Imamovic A."/>
            <person name="Ireland A."/>
            <person name="Larimer J."/>
            <person name="McCowan C."/>
            <person name="Murphy C."/>
            <person name="Pearson M."/>
            <person name="Poon T.W."/>
            <person name="Priest M."/>
            <person name="Roberts A."/>
            <person name="Saif S."/>
            <person name="Shea T."/>
            <person name="Sisk P."/>
            <person name="Sykes S."/>
            <person name="Wortman J."/>
            <person name="Nusbaum C."/>
            <person name="Birren B."/>
        </authorList>
    </citation>
    <scope>NUCLEOTIDE SEQUENCE [LARGE SCALE GENOMIC DNA]</scope>
    <source>
        <strain evidence="8">ACB1</strain>
    </source>
</reference>
<dbReference type="InterPro" id="IPR013525">
    <property type="entry name" value="ABC2_TM"/>
</dbReference>
<protein>
    <recommendedName>
        <fullName evidence="7">ABC-2 type transporter transmembrane domain-containing protein</fullName>
    </recommendedName>
</protein>
<evidence type="ECO:0000256" key="4">
    <source>
        <dbReference type="ARBA" id="ARBA00022989"/>
    </source>
</evidence>
<evidence type="ECO:0000256" key="3">
    <source>
        <dbReference type="ARBA" id="ARBA00022692"/>
    </source>
</evidence>
<dbReference type="InterPro" id="IPR051449">
    <property type="entry name" value="ABC-2_transporter_component"/>
</dbReference>
<feature type="transmembrane region" description="Helical" evidence="6">
    <location>
        <begin position="279"/>
        <end position="300"/>
    </location>
</feature>
<evidence type="ECO:0000256" key="2">
    <source>
        <dbReference type="ARBA" id="ARBA00022475"/>
    </source>
</evidence>
<feature type="transmembrane region" description="Helical" evidence="6">
    <location>
        <begin position="647"/>
        <end position="666"/>
    </location>
</feature>
<feature type="domain" description="ABC-2 type transporter transmembrane" evidence="7">
    <location>
        <begin position="436"/>
        <end position="763"/>
    </location>
</feature>
<dbReference type="GO" id="GO:0005886">
    <property type="term" value="C:plasma membrane"/>
    <property type="evidence" value="ECO:0007669"/>
    <property type="project" value="UniProtKB-SubCell"/>
</dbReference>
<dbReference type="RefSeq" id="WP_009535227.1">
    <property type="nucleotide sequence ID" value="NZ_KE148312.1"/>
</dbReference>
<gene>
    <name evidence="8" type="ORF">HMPREF9625_01381</name>
</gene>
<dbReference type="Proteomes" id="UP000018461">
    <property type="component" value="Unassembled WGS sequence"/>
</dbReference>
<dbReference type="EMBL" id="AFZC02000001">
    <property type="protein sequence ID" value="EHL10381.1"/>
    <property type="molecule type" value="Genomic_DNA"/>
</dbReference>
<dbReference type="PATRIC" id="fig|796943.3.peg.1837"/>
<comment type="caution">
    <text evidence="8">The sequence shown here is derived from an EMBL/GenBank/DDBJ whole genome shotgun (WGS) entry which is preliminary data.</text>
</comment>
<feature type="transmembrane region" description="Helical" evidence="6">
    <location>
        <begin position="426"/>
        <end position="447"/>
    </location>
</feature>
<feature type="transmembrane region" description="Helical" evidence="6">
    <location>
        <begin position="312"/>
        <end position="329"/>
    </location>
</feature>
<evidence type="ECO:0000259" key="7">
    <source>
        <dbReference type="Pfam" id="PF12698"/>
    </source>
</evidence>
<name>G9WPU8_9FIRM</name>
<accession>G9WPU8</accession>
<dbReference type="PANTHER" id="PTHR30294">
    <property type="entry name" value="MEMBRANE COMPONENT OF ABC TRANSPORTER YHHJ-RELATED"/>
    <property type="match status" value="1"/>
</dbReference>
<dbReference type="Gene3D" id="3.40.1710.10">
    <property type="entry name" value="abc type-2 transporter like domain"/>
    <property type="match status" value="2"/>
</dbReference>
<feature type="transmembrane region" description="Helical" evidence="6">
    <location>
        <begin position="200"/>
        <end position="224"/>
    </location>
</feature>
<feature type="domain" description="ABC-2 type transporter transmembrane" evidence="7">
    <location>
        <begin position="19"/>
        <end position="382"/>
    </location>
</feature>
<organism evidence="8 9">
    <name type="scientific">Oribacterium parvum ACB1</name>
    <dbReference type="NCBI Taxonomy" id="796943"/>
    <lineage>
        <taxon>Bacteria</taxon>
        <taxon>Bacillati</taxon>
        <taxon>Bacillota</taxon>
        <taxon>Clostridia</taxon>
        <taxon>Lachnospirales</taxon>
        <taxon>Lachnospiraceae</taxon>
        <taxon>Oribacterium</taxon>
    </lineage>
</organism>
<dbReference type="GO" id="GO:0140359">
    <property type="term" value="F:ABC-type transporter activity"/>
    <property type="evidence" value="ECO:0007669"/>
    <property type="project" value="InterPro"/>
</dbReference>
<keyword evidence="2" id="KW-1003">Cell membrane</keyword>
<evidence type="ECO:0000256" key="5">
    <source>
        <dbReference type="ARBA" id="ARBA00023136"/>
    </source>
</evidence>
<evidence type="ECO:0000313" key="8">
    <source>
        <dbReference type="EMBL" id="EHL10381.1"/>
    </source>
</evidence>
<dbReference type="HOGENOM" id="CLU_355208_0_0_9"/>
<dbReference type="PANTHER" id="PTHR30294:SF29">
    <property type="entry name" value="MULTIDRUG ABC TRANSPORTER PERMEASE YBHS-RELATED"/>
    <property type="match status" value="1"/>
</dbReference>
<sequence>MNGFFAALKKDFSLFFRKGGLFSLLFPLLLLPLFLAFFQGGSGQILSFPVSIIDEDETLMSKTLIRQMEEVELFSEVHKISREEISAELEKGSVGILRIPKDFFYTAYRFQGEPVELILNEKRPTEAAILESVFTSVMQIMEKEQETSLAVFHTAYGETLSAKQEEVLYEKASERLLSAVLKRQLIFQDEEIKANLELALLMRIFSALLFLFLSFVSLSVISAVPEEEKKGIVARFRQMRGKGFYLSKFLVLLFLSLVFLALSLLLLHGTLSLSSESLLWFSIYYLFSLLSFYFFFWGIFTVIRDERLGKNLSICVIFLILLFSGRLFSAGKIPFSIAQFSPVSITALILEGLRRGYRGKALLSFAYPLSVPACIGVMLLLLEKLFDKKNSLGQKEKKTSLAGSAYLQSRSESLIMRYLPFPLWRGFTLIGRTAGFVLFLAFCLLLGKYAEDKQEERLQIYLVNQDQGEWSKELLRDLEEEKSIQITVISGEEKAEKLLYGDKEGVLSILEGYSDDREGKGLLLYESSSSSLSEMAVREIVAALVAGEKIERTAGTYLSSLLGKELSPEEERILKENEVNYKRKTPLYIVEQKNGRSKEELFSPKREAIYAFLLYFFLFSLAAVMGESEEKRVSSRINSIRRGKLRYLGGYFLFFLFISLCFYIALKLSFSLYAMLSVFSYTLFLFGFSRLLSTRFLGEGAETGLSLNLGLFFSLIGGAFMDFSALSGWLQYLPWFSPIGLFLKGTEGDIFAPGILLVLGILCVLP</sequence>
<keyword evidence="9" id="KW-1185">Reference proteome</keyword>
<proteinExistence type="predicted"/>
<dbReference type="STRING" id="796943.HMPREF9625_01381"/>
<keyword evidence="3 6" id="KW-0812">Transmembrane</keyword>
<evidence type="ECO:0000256" key="1">
    <source>
        <dbReference type="ARBA" id="ARBA00004651"/>
    </source>
</evidence>
<dbReference type="AlphaFoldDB" id="G9WPU8"/>
<feature type="transmembrane region" description="Helical" evidence="6">
    <location>
        <begin position="672"/>
        <end position="693"/>
    </location>
</feature>
<dbReference type="Pfam" id="PF12698">
    <property type="entry name" value="ABC2_membrane_3"/>
    <property type="match status" value="2"/>
</dbReference>
<keyword evidence="4 6" id="KW-1133">Transmembrane helix</keyword>
<feature type="transmembrane region" description="Helical" evidence="6">
    <location>
        <begin position="705"/>
        <end position="730"/>
    </location>
</feature>
<evidence type="ECO:0000313" key="9">
    <source>
        <dbReference type="Proteomes" id="UP000018461"/>
    </source>
</evidence>
<evidence type="ECO:0000256" key="6">
    <source>
        <dbReference type="SAM" id="Phobius"/>
    </source>
</evidence>
<feature type="transmembrane region" description="Helical" evidence="6">
    <location>
        <begin position="361"/>
        <end position="382"/>
    </location>
</feature>